<proteinExistence type="predicted"/>
<reference evidence="1 2" key="1">
    <citation type="submission" date="2020-10" db="EMBL/GenBank/DDBJ databases">
        <title>The Coptis chinensis genome and diversification of protoberbering-type alkaloids.</title>
        <authorList>
            <person name="Wang B."/>
            <person name="Shu S."/>
            <person name="Song C."/>
            <person name="Liu Y."/>
        </authorList>
    </citation>
    <scope>NUCLEOTIDE SEQUENCE [LARGE SCALE GENOMIC DNA]</scope>
    <source>
        <strain evidence="1">HL-2020</strain>
        <tissue evidence="1">Leaf</tissue>
    </source>
</reference>
<evidence type="ECO:0000313" key="2">
    <source>
        <dbReference type="Proteomes" id="UP000631114"/>
    </source>
</evidence>
<organism evidence="1 2">
    <name type="scientific">Coptis chinensis</name>
    <dbReference type="NCBI Taxonomy" id="261450"/>
    <lineage>
        <taxon>Eukaryota</taxon>
        <taxon>Viridiplantae</taxon>
        <taxon>Streptophyta</taxon>
        <taxon>Embryophyta</taxon>
        <taxon>Tracheophyta</taxon>
        <taxon>Spermatophyta</taxon>
        <taxon>Magnoliopsida</taxon>
        <taxon>Ranunculales</taxon>
        <taxon>Ranunculaceae</taxon>
        <taxon>Coptidoideae</taxon>
        <taxon>Coptis</taxon>
    </lineage>
</organism>
<keyword evidence="2" id="KW-1185">Reference proteome</keyword>
<sequence length="107" mass="11861">MSASMMPTRQCSLHLPTRGIHVTIGVPNNELLGVGQSNATALTCRRNVAAMYHYQHHRIAVGLEVPTILPNAALFLFLHSNSSKSAFLHQILMTKLKFPHLTAFHHP</sequence>
<accession>A0A835M006</accession>
<gene>
    <name evidence="1" type="ORF">IFM89_019580</name>
</gene>
<evidence type="ECO:0000313" key="1">
    <source>
        <dbReference type="EMBL" id="KAF9614603.1"/>
    </source>
</evidence>
<dbReference type="AlphaFoldDB" id="A0A835M006"/>
<dbReference type="Proteomes" id="UP000631114">
    <property type="component" value="Unassembled WGS sequence"/>
</dbReference>
<dbReference type="EMBL" id="JADFTS010000003">
    <property type="protein sequence ID" value="KAF9614603.1"/>
    <property type="molecule type" value="Genomic_DNA"/>
</dbReference>
<comment type="caution">
    <text evidence="1">The sequence shown here is derived from an EMBL/GenBank/DDBJ whole genome shotgun (WGS) entry which is preliminary data.</text>
</comment>
<protein>
    <submittedName>
        <fullName evidence="1">Uncharacterized protein</fullName>
    </submittedName>
</protein>
<name>A0A835M006_9MAGN</name>